<dbReference type="EMBL" id="LODL01000040">
    <property type="protein sequence ID" value="KXB29120.1"/>
    <property type="molecule type" value="Genomic_DNA"/>
</dbReference>
<comment type="caution">
    <text evidence="2">The sequence shown here is derived from an EMBL/GenBank/DDBJ whole genome shotgun (WGS) entry which is preliminary data.</text>
</comment>
<dbReference type="InterPro" id="IPR036680">
    <property type="entry name" value="SPOR-like_sf"/>
</dbReference>
<proteinExistence type="predicted"/>
<sequence length="242" mass="25736">MKALVFLLVLANLLFYAFSAGYFGRPENPDAGRLEQQVEPDKMRLVSHGEAPPASKKPVEPAPVAPVDVAPAPEVAPVPAPAPAPAPVIEKICLRWESLPVADANRLSARIDEKFAGFKQVKRAVAAEGAGWWVYIPPLPGKDEAEKKAGELRQFGVTDYFIIQEAGPSRFAISLGVFSSEKGGQERLAELKAKGVRSAKLNVRPGKESLITLEANGPATDKAALSKAALAIVPKAPAVDCK</sequence>
<dbReference type="AlphaFoldDB" id="A0A133XDW0"/>
<organism evidence="2 3">
    <name type="scientific">Dechloromonas denitrificans</name>
    <dbReference type="NCBI Taxonomy" id="281362"/>
    <lineage>
        <taxon>Bacteria</taxon>
        <taxon>Pseudomonadati</taxon>
        <taxon>Pseudomonadota</taxon>
        <taxon>Betaproteobacteria</taxon>
        <taxon>Rhodocyclales</taxon>
        <taxon>Azonexaceae</taxon>
        <taxon>Dechloromonas</taxon>
    </lineage>
</organism>
<reference evidence="2 3" key="1">
    <citation type="submission" date="2015-12" db="EMBL/GenBank/DDBJ databases">
        <title>Nitrous oxide reduction kinetics distinguish bacteria harboring typical versus atypical NosZ.</title>
        <authorList>
            <person name="Yoon S."/>
            <person name="Nissen S."/>
            <person name="Park D."/>
            <person name="Sanford R.A."/>
            <person name="Loeffler F.E."/>
        </authorList>
    </citation>
    <scope>NUCLEOTIDE SEQUENCE [LARGE SCALE GENOMIC DNA]</scope>
    <source>
        <strain evidence="2 3">ATCC BAA-841</strain>
    </source>
</reference>
<evidence type="ECO:0000259" key="1">
    <source>
        <dbReference type="Pfam" id="PF05036"/>
    </source>
</evidence>
<name>A0A133XDW0_9RHOO</name>
<dbReference type="Proteomes" id="UP000070186">
    <property type="component" value="Unassembled WGS sequence"/>
</dbReference>
<evidence type="ECO:0000313" key="3">
    <source>
        <dbReference type="Proteomes" id="UP000070186"/>
    </source>
</evidence>
<evidence type="ECO:0000313" key="2">
    <source>
        <dbReference type="EMBL" id="KXB29120.1"/>
    </source>
</evidence>
<dbReference type="GO" id="GO:0042834">
    <property type="term" value="F:peptidoglycan binding"/>
    <property type="evidence" value="ECO:0007669"/>
    <property type="project" value="InterPro"/>
</dbReference>
<accession>A0A133XDW0</accession>
<keyword evidence="3" id="KW-1185">Reference proteome</keyword>
<gene>
    <name evidence="2" type="ORF">AT959_20130</name>
</gene>
<dbReference type="Pfam" id="PF05036">
    <property type="entry name" value="SPOR"/>
    <property type="match status" value="1"/>
</dbReference>
<dbReference type="InterPro" id="IPR007730">
    <property type="entry name" value="SPOR-like_dom"/>
</dbReference>
<dbReference type="RefSeq" id="WP_066887456.1">
    <property type="nucleotide sequence ID" value="NZ_LODL01000040.1"/>
</dbReference>
<dbReference type="SUPFAM" id="SSF110997">
    <property type="entry name" value="Sporulation related repeat"/>
    <property type="match status" value="1"/>
</dbReference>
<dbReference type="STRING" id="281362.AT959_20130"/>
<feature type="domain" description="SPOR" evidence="1">
    <location>
        <begin position="130"/>
        <end position="197"/>
    </location>
</feature>
<protein>
    <recommendedName>
        <fullName evidence="1">SPOR domain-containing protein</fullName>
    </recommendedName>
</protein>